<dbReference type="AlphaFoldDB" id="A0A8H6NIW5"/>
<reference evidence="2" key="1">
    <citation type="journal article" date="2020" name="Phytopathology">
        <title>Genome Sequence Resources of Colletotrichum truncatum, C. plurivorum, C. musicola, and C. sojae: Four Species Pathogenic to Soybean (Glycine max).</title>
        <authorList>
            <person name="Rogerio F."/>
            <person name="Boufleur T.R."/>
            <person name="Ciampi-Guillardi M."/>
            <person name="Sukno S.A."/>
            <person name="Thon M.R."/>
            <person name="Massola Junior N.S."/>
            <person name="Baroncelli R."/>
        </authorList>
    </citation>
    <scope>NUCLEOTIDE SEQUENCE</scope>
    <source>
        <strain evidence="2">LFN00145</strain>
    </source>
</reference>
<comment type="caution">
    <text evidence="2">The sequence shown here is derived from an EMBL/GenBank/DDBJ whole genome shotgun (WGS) entry which is preliminary data.</text>
</comment>
<evidence type="ECO:0000313" key="3">
    <source>
        <dbReference type="Proteomes" id="UP000654918"/>
    </source>
</evidence>
<protein>
    <submittedName>
        <fullName evidence="2">Uncharacterized protein</fullName>
    </submittedName>
</protein>
<gene>
    <name evidence="2" type="ORF">CPLU01_04517</name>
</gene>
<dbReference type="EMBL" id="WIGO01000043">
    <property type="protein sequence ID" value="KAF6835039.1"/>
    <property type="molecule type" value="Genomic_DNA"/>
</dbReference>
<keyword evidence="3" id="KW-1185">Reference proteome</keyword>
<name>A0A8H6NIW5_9PEZI</name>
<sequence length="117" mass="12999">MVLAGKAGNHWSLLAHLPGYLPVYPYRGLLPAQQHHQLMAVFSLPVYWAAGEHRWQEQRWKERNVVKGQSDQIVAPPHPSPPNVKFENHLTSGGGKRLEAGCGAPRRQEAYSGKGSL</sequence>
<accession>A0A8H6NIW5</accession>
<feature type="region of interest" description="Disordered" evidence="1">
    <location>
        <begin position="66"/>
        <end position="117"/>
    </location>
</feature>
<evidence type="ECO:0000256" key="1">
    <source>
        <dbReference type="SAM" id="MobiDB-lite"/>
    </source>
</evidence>
<organism evidence="2 3">
    <name type="scientific">Colletotrichum plurivorum</name>
    <dbReference type="NCBI Taxonomy" id="2175906"/>
    <lineage>
        <taxon>Eukaryota</taxon>
        <taxon>Fungi</taxon>
        <taxon>Dikarya</taxon>
        <taxon>Ascomycota</taxon>
        <taxon>Pezizomycotina</taxon>
        <taxon>Sordariomycetes</taxon>
        <taxon>Hypocreomycetidae</taxon>
        <taxon>Glomerellales</taxon>
        <taxon>Glomerellaceae</taxon>
        <taxon>Colletotrichum</taxon>
        <taxon>Colletotrichum orchidearum species complex</taxon>
    </lineage>
</organism>
<dbReference type="Proteomes" id="UP000654918">
    <property type="component" value="Unassembled WGS sequence"/>
</dbReference>
<proteinExistence type="predicted"/>
<evidence type="ECO:0000313" key="2">
    <source>
        <dbReference type="EMBL" id="KAF6835039.1"/>
    </source>
</evidence>